<sequence>MTDRIALAARNNALWCDAVCRTHGLPGVLDELAWTSPRRTPPYYPDAVTVSPDAGEYDLLTRIDPGDGASVKDSWSRLDLSTEDFARLVVGEWLWWAPSHTAAGQGPTGEAGGPTSWRPITTAGDLASWTRAWSSDPDDVGLFRPALLDHPGVHVLAGSGPDVGGCTAGCIVNVTDGIGGLSNTFAADGDEEQTWRWAVAAAQRLLPGLPLVGWDAGSGVEAAVAAGAERLGPLTVWIS</sequence>
<gene>
    <name evidence="1" type="ordered locus">Intca_2116</name>
</gene>
<dbReference type="KEGG" id="ica:Intca_2116"/>
<dbReference type="OrthoDB" id="153065at2"/>
<dbReference type="AlphaFoldDB" id="E6SDH4"/>
<proteinExistence type="predicted"/>
<dbReference type="RefSeq" id="WP_013492941.1">
    <property type="nucleotide sequence ID" value="NC_014830.1"/>
</dbReference>
<dbReference type="eggNOG" id="ENOG5032SCT">
    <property type="taxonomic scope" value="Bacteria"/>
</dbReference>
<protein>
    <submittedName>
        <fullName evidence="1">Uncharacterized protein</fullName>
    </submittedName>
</protein>
<name>E6SDH4_INTC7</name>
<accession>E6SDH4</accession>
<evidence type="ECO:0000313" key="1">
    <source>
        <dbReference type="EMBL" id="ADU48626.1"/>
    </source>
</evidence>
<dbReference type="HOGENOM" id="CLU_078512_0_0_11"/>
<dbReference type="STRING" id="710696.Intca_2116"/>
<dbReference type="Proteomes" id="UP000008914">
    <property type="component" value="Chromosome"/>
</dbReference>
<organism evidence="1 2">
    <name type="scientific">Intrasporangium calvum (strain ATCC 23552 / DSM 43043 / JCM 3097 / NBRC 12989 / NCIMB 10167 / NRRL B-3866 / 7 KIP)</name>
    <dbReference type="NCBI Taxonomy" id="710696"/>
    <lineage>
        <taxon>Bacteria</taxon>
        <taxon>Bacillati</taxon>
        <taxon>Actinomycetota</taxon>
        <taxon>Actinomycetes</taxon>
        <taxon>Micrococcales</taxon>
        <taxon>Intrasporangiaceae</taxon>
        <taxon>Intrasporangium</taxon>
    </lineage>
</organism>
<evidence type="ECO:0000313" key="2">
    <source>
        <dbReference type="Proteomes" id="UP000008914"/>
    </source>
</evidence>
<reference evidence="1 2" key="1">
    <citation type="journal article" date="2010" name="Stand. Genomic Sci.">
        <title>Complete genome sequence of Intrasporangium calvum type strain (7 KIP).</title>
        <authorList>
            <person name="Del Rio T.G."/>
            <person name="Chertkov O."/>
            <person name="Yasawong M."/>
            <person name="Lucas S."/>
            <person name="Deshpande S."/>
            <person name="Cheng J.F."/>
            <person name="Detter C."/>
            <person name="Tapia R."/>
            <person name="Han C."/>
            <person name="Goodwin L."/>
            <person name="Pitluck S."/>
            <person name="Liolios K."/>
            <person name="Ivanova N."/>
            <person name="Mavromatis K."/>
            <person name="Pati A."/>
            <person name="Chen A."/>
            <person name="Palaniappan K."/>
            <person name="Land M."/>
            <person name="Hauser L."/>
            <person name="Chang Y.J."/>
            <person name="Jeffries C.D."/>
            <person name="Rohde M."/>
            <person name="Pukall R."/>
            <person name="Sikorski J."/>
            <person name="Goker M."/>
            <person name="Woyke T."/>
            <person name="Bristow J."/>
            <person name="Eisen J.A."/>
            <person name="Markowitz V."/>
            <person name="Hugenholtz P."/>
            <person name="Kyrpides N.C."/>
            <person name="Klenk H.P."/>
            <person name="Lapidus A."/>
        </authorList>
    </citation>
    <scope>NUCLEOTIDE SEQUENCE [LARGE SCALE GENOMIC DNA]</scope>
    <source>
        <strain evidence="2">ATCC 23552 / DSM 43043 / JCM 3097 / NBRC 12989 / 7 KIP</strain>
    </source>
</reference>
<dbReference type="EMBL" id="CP002343">
    <property type="protein sequence ID" value="ADU48626.1"/>
    <property type="molecule type" value="Genomic_DNA"/>
</dbReference>
<keyword evidence="2" id="KW-1185">Reference proteome</keyword>